<dbReference type="GO" id="GO:0006629">
    <property type="term" value="P:lipid metabolic process"/>
    <property type="evidence" value="ECO:0007669"/>
    <property type="project" value="InterPro"/>
</dbReference>
<dbReference type="Proteomes" id="UP000320421">
    <property type="component" value="Chromosome"/>
</dbReference>
<evidence type="ECO:0000259" key="2">
    <source>
        <dbReference type="Pfam" id="PF00487"/>
    </source>
</evidence>
<keyword evidence="4" id="KW-1185">Reference proteome</keyword>
<feature type="transmembrane region" description="Helical" evidence="1">
    <location>
        <begin position="133"/>
        <end position="153"/>
    </location>
</feature>
<dbReference type="RefSeq" id="WP_145181310.1">
    <property type="nucleotide sequence ID" value="NZ_CP036266.1"/>
</dbReference>
<feature type="domain" description="Fatty acid desaturase" evidence="2">
    <location>
        <begin position="47"/>
        <end position="289"/>
    </location>
</feature>
<keyword evidence="1" id="KW-1133">Transmembrane helix</keyword>
<sequence length="354" mass="40825">MSVTQFTEQELKALEEKTTIPRFLFLPVGLVAIWCLAVYWPTDAISWQIFLTLFISYCLFCWTSCFHECSHHTLSGSKNASIWLGRILGTAMFVPYTVYRESHIRHHAYLNKPSDWELWPYSDPNTSLRFRRVFVWFDLALGLFMAPFIYGRIFWHKDSPLTDPKLRRTIRYEYAAIVIFWGSVIALCGYYGALIGLLRVWVLPHYLAGIYQNTRKFTEHLGMSSYDPMLGTRTVVGNNIITKLCTYFNFDIFVHGPHHRHPKIAHNLLLQKMDDYKEQNPDVKYPVFTTYWSAIIDMAPSFFKQPGVGMNAGAPAPGKEKKQIDNFVGDVAQEVLADTDYVSKKEQKTNASGS</sequence>
<dbReference type="AlphaFoldDB" id="A0A517PJB5"/>
<accession>A0A517PJB5</accession>
<gene>
    <name evidence="3" type="ORF">HG66A1_12430</name>
</gene>
<organism evidence="3 4">
    <name type="scientific">Gimesia chilikensis</name>
    <dbReference type="NCBI Taxonomy" id="2605989"/>
    <lineage>
        <taxon>Bacteria</taxon>
        <taxon>Pseudomonadati</taxon>
        <taxon>Planctomycetota</taxon>
        <taxon>Planctomycetia</taxon>
        <taxon>Planctomycetales</taxon>
        <taxon>Planctomycetaceae</taxon>
        <taxon>Gimesia</taxon>
    </lineage>
</organism>
<dbReference type="Pfam" id="PF00487">
    <property type="entry name" value="FA_desaturase"/>
    <property type="match status" value="1"/>
</dbReference>
<name>A0A517PJB5_9PLAN</name>
<evidence type="ECO:0000256" key="1">
    <source>
        <dbReference type="SAM" id="Phobius"/>
    </source>
</evidence>
<evidence type="ECO:0000313" key="3">
    <source>
        <dbReference type="EMBL" id="QDT19478.1"/>
    </source>
</evidence>
<dbReference type="OrthoDB" id="214298at2"/>
<dbReference type="InterPro" id="IPR005804">
    <property type="entry name" value="FA_desaturase_dom"/>
</dbReference>
<feature type="transmembrane region" description="Helical" evidence="1">
    <location>
        <begin position="174"/>
        <end position="202"/>
    </location>
</feature>
<keyword evidence="1" id="KW-0812">Transmembrane</keyword>
<evidence type="ECO:0000313" key="4">
    <source>
        <dbReference type="Proteomes" id="UP000320421"/>
    </source>
</evidence>
<protein>
    <submittedName>
        <fullName evidence="3">Fatty acid desaturase</fullName>
    </submittedName>
</protein>
<dbReference type="EMBL" id="CP036266">
    <property type="protein sequence ID" value="QDT19478.1"/>
    <property type="molecule type" value="Genomic_DNA"/>
</dbReference>
<feature type="transmembrane region" description="Helical" evidence="1">
    <location>
        <begin position="83"/>
        <end position="99"/>
    </location>
</feature>
<proteinExistence type="predicted"/>
<keyword evidence="1" id="KW-0472">Membrane</keyword>
<reference evidence="3 4" key="1">
    <citation type="submission" date="2019-02" db="EMBL/GenBank/DDBJ databases">
        <title>Deep-cultivation of Planctomycetes and their phenomic and genomic characterization uncovers novel biology.</title>
        <authorList>
            <person name="Wiegand S."/>
            <person name="Jogler M."/>
            <person name="Boedeker C."/>
            <person name="Pinto D."/>
            <person name="Vollmers J."/>
            <person name="Rivas-Marin E."/>
            <person name="Kohn T."/>
            <person name="Peeters S.H."/>
            <person name="Heuer A."/>
            <person name="Rast P."/>
            <person name="Oberbeckmann S."/>
            <person name="Bunk B."/>
            <person name="Jeske O."/>
            <person name="Meyerdierks A."/>
            <person name="Storesund J.E."/>
            <person name="Kallscheuer N."/>
            <person name="Luecker S."/>
            <person name="Lage O.M."/>
            <person name="Pohl T."/>
            <person name="Merkel B.J."/>
            <person name="Hornburger P."/>
            <person name="Mueller R.-W."/>
            <person name="Bruemmer F."/>
            <person name="Labrenz M."/>
            <person name="Spormann A.M."/>
            <person name="Op den Camp H."/>
            <person name="Overmann J."/>
            <person name="Amann R."/>
            <person name="Jetten M.S.M."/>
            <person name="Mascher T."/>
            <person name="Medema M.H."/>
            <person name="Devos D.P."/>
            <person name="Kaster A.-K."/>
            <person name="Ovreas L."/>
            <person name="Rohde M."/>
            <person name="Galperin M.Y."/>
            <person name="Jogler C."/>
        </authorList>
    </citation>
    <scope>NUCLEOTIDE SEQUENCE [LARGE SCALE GENOMIC DNA]</scope>
    <source>
        <strain evidence="3 4">HG66A1</strain>
    </source>
</reference>
<feature type="transmembrane region" description="Helical" evidence="1">
    <location>
        <begin position="45"/>
        <end position="62"/>
    </location>
</feature>
<feature type="transmembrane region" description="Helical" evidence="1">
    <location>
        <begin position="20"/>
        <end position="39"/>
    </location>
</feature>